<feature type="transmembrane region" description="Helical" evidence="1">
    <location>
        <begin position="91"/>
        <end position="111"/>
    </location>
</feature>
<comment type="caution">
    <text evidence="3">The sequence shown here is derived from an EMBL/GenBank/DDBJ whole genome shotgun (WGS) entry which is preliminary data.</text>
</comment>
<proteinExistence type="predicted"/>
<gene>
    <name evidence="3" type="ORF">HGRIS_007252</name>
</gene>
<feature type="transmembrane region" description="Helical" evidence="1">
    <location>
        <begin position="50"/>
        <end position="71"/>
    </location>
</feature>
<feature type="transmembrane region" description="Helical" evidence="1">
    <location>
        <begin position="232"/>
        <end position="253"/>
    </location>
</feature>
<reference evidence="4" key="1">
    <citation type="submission" date="2024-06" db="EMBL/GenBank/DDBJ databases">
        <title>Multi-omics analyses provide insights into the biosynthesis of the anticancer antibiotic pleurotin in Hohenbuehelia grisea.</title>
        <authorList>
            <person name="Weaver J.A."/>
            <person name="Alberti F."/>
        </authorList>
    </citation>
    <scope>NUCLEOTIDE SEQUENCE [LARGE SCALE GENOMIC DNA]</scope>
    <source>
        <strain evidence="4">T-177</strain>
    </source>
</reference>
<dbReference type="Pfam" id="PF20152">
    <property type="entry name" value="DUF6534"/>
    <property type="match status" value="1"/>
</dbReference>
<dbReference type="PANTHER" id="PTHR40465:SF1">
    <property type="entry name" value="DUF6534 DOMAIN-CONTAINING PROTEIN"/>
    <property type="match status" value="1"/>
</dbReference>
<keyword evidence="4" id="KW-1185">Reference proteome</keyword>
<name>A0ABR3JCP9_9AGAR</name>
<evidence type="ECO:0000259" key="2">
    <source>
        <dbReference type="Pfam" id="PF20152"/>
    </source>
</evidence>
<evidence type="ECO:0000313" key="3">
    <source>
        <dbReference type="EMBL" id="KAL0953051.1"/>
    </source>
</evidence>
<keyword evidence="1" id="KW-0472">Membrane</keyword>
<feature type="transmembrane region" description="Helical" evidence="1">
    <location>
        <begin position="123"/>
        <end position="145"/>
    </location>
</feature>
<dbReference type="PANTHER" id="PTHR40465">
    <property type="entry name" value="CHROMOSOME 1, WHOLE GENOME SHOTGUN SEQUENCE"/>
    <property type="match status" value="1"/>
</dbReference>
<protein>
    <recommendedName>
        <fullName evidence="2">DUF6534 domain-containing protein</fullName>
    </recommendedName>
</protein>
<dbReference type="InterPro" id="IPR045339">
    <property type="entry name" value="DUF6534"/>
</dbReference>
<keyword evidence="1" id="KW-0812">Transmembrane</keyword>
<feature type="transmembrane region" description="Helical" evidence="1">
    <location>
        <begin position="12"/>
        <end position="38"/>
    </location>
</feature>
<feature type="transmembrane region" description="Helical" evidence="1">
    <location>
        <begin position="199"/>
        <end position="226"/>
    </location>
</feature>
<sequence length="285" mass="31962">MAAVPDNVLNSTLGAAFIGAMIAAVLYGITTLQTYFYFSTYPNDRTDNKILAGWVWILDTIQLAFVSHALYHYTVTNYANPVELLVMHWSLPVSTIFNIIMAITVHFFFILRIYHLAPRAIRVWLACFIGVLAVCRFCFGIETIVWELVRKEFSKLQSLLSMATLPFAIFAVSTDISVAVSLSVLLYRRRTGIPRTNIVLTTLIIHAVNRCVLTSVVSVAEIILFVTKPNTFWFVMTDFIAGKLYANSLLATLNTRKALQRSQHSELVNIRLPDTTLASSADTKV</sequence>
<organism evidence="3 4">
    <name type="scientific">Hohenbuehelia grisea</name>
    <dbReference type="NCBI Taxonomy" id="104357"/>
    <lineage>
        <taxon>Eukaryota</taxon>
        <taxon>Fungi</taxon>
        <taxon>Dikarya</taxon>
        <taxon>Basidiomycota</taxon>
        <taxon>Agaricomycotina</taxon>
        <taxon>Agaricomycetes</taxon>
        <taxon>Agaricomycetidae</taxon>
        <taxon>Agaricales</taxon>
        <taxon>Pleurotineae</taxon>
        <taxon>Pleurotaceae</taxon>
        <taxon>Hohenbuehelia</taxon>
    </lineage>
</organism>
<dbReference type="EMBL" id="JASNQZ010000010">
    <property type="protein sequence ID" value="KAL0953051.1"/>
    <property type="molecule type" value="Genomic_DNA"/>
</dbReference>
<feature type="transmembrane region" description="Helical" evidence="1">
    <location>
        <begin position="165"/>
        <end position="187"/>
    </location>
</feature>
<evidence type="ECO:0000313" key="4">
    <source>
        <dbReference type="Proteomes" id="UP001556367"/>
    </source>
</evidence>
<evidence type="ECO:0000256" key="1">
    <source>
        <dbReference type="SAM" id="Phobius"/>
    </source>
</evidence>
<dbReference type="Proteomes" id="UP001556367">
    <property type="component" value="Unassembled WGS sequence"/>
</dbReference>
<keyword evidence="1" id="KW-1133">Transmembrane helix</keyword>
<feature type="domain" description="DUF6534" evidence="2">
    <location>
        <begin position="172"/>
        <end position="257"/>
    </location>
</feature>
<accession>A0ABR3JCP9</accession>